<evidence type="ECO:0000313" key="2">
    <source>
        <dbReference type="Proteomes" id="UP001552299"/>
    </source>
</evidence>
<dbReference type="AlphaFoldDB" id="A0ABD0UN78"/>
<accession>A0ABD0UN78</accession>
<proteinExistence type="predicted"/>
<gene>
    <name evidence="1" type="ORF">M5K25_014613</name>
</gene>
<dbReference type="EMBL" id="JANQDX010000012">
    <property type="protein sequence ID" value="KAL0914282.1"/>
    <property type="molecule type" value="Genomic_DNA"/>
</dbReference>
<reference evidence="1 2" key="1">
    <citation type="journal article" date="2024" name="Plant Biotechnol. J.">
        <title>Dendrobium thyrsiflorum genome and its molecular insights into genes involved in important horticultural traits.</title>
        <authorList>
            <person name="Chen B."/>
            <person name="Wang J.Y."/>
            <person name="Zheng P.J."/>
            <person name="Li K.L."/>
            <person name="Liang Y.M."/>
            <person name="Chen X.F."/>
            <person name="Zhang C."/>
            <person name="Zhao X."/>
            <person name="He X."/>
            <person name="Zhang G.Q."/>
            <person name="Liu Z.J."/>
            <person name="Xu Q."/>
        </authorList>
    </citation>
    <scope>NUCLEOTIDE SEQUENCE [LARGE SCALE GENOMIC DNA]</scope>
    <source>
        <strain evidence="1">GZMU011</strain>
    </source>
</reference>
<organism evidence="1 2">
    <name type="scientific">Dendrobium thyrsiflorum</name>
    <name type="common">Pinecone-like raceme dendrobium</name>
    <name type="synonym">Orchid</name>
    <dbReference type="NCBI Taxonomy" id="117978"/>
    <lineage>
        <taxon>Eukaryota</taxon>
        <taxon>Viridiplantae</taxon>
        <taxon>Streptophyta</taxon>
        <taxon>Embryophyta</taxon>
        <taxon>Tracheophyta</taxon>
        <taxon>Spermatophyta</taxon>
        <taxon>Magnoliopsida</taxon>
        <taxon>Liliopsida</taxon>
        <taxon>Asparagales</taxon>
        <taxon>Orchidaceae</taxon>
        <taxon>Epidendroideae</taxon>
        <taxon>Malaxideae</taxon>
        <taxon>Dendrobiinae</taxon>
        <taxon>Dendrobium</taxon>
    </lineage>
</organism>
<evidence type="ECO:0000313" key="1">
    <source>
        <dbReference type="EMBL" id="KAL0914282.1"/>
    </source>
</evidence>
<dbReference type="Proteomes" id="UP001552299">
    <property type="component" value="Unassembled WGS sequence"/>
</dbReference>
<protein>
    <submittedName>
        <fullName evidence="1">Uncharacterized protein</fullName>
    </submittedName>
</protein>
<keyword evidence="2" id="KW-1185">Reference proteome</keyword>
<comment type="caution">
    <text evidence="1">The sequence shown here is derived from an EMBL/GenBank/DDBJ whole genome shotgun (WGS) entry which is preliminary data.</text>
</comment>
<sequence length="75" mass="8277">MFDLHYRQVLDVGLGFFVKIGIGILEAAASDSLVAGSVAAESLIYHAYSQIEWLNKMNPTSPRSLNSDIAWHKNV</sequence>
<name>A0ABD0UN78_DENTH</name>